<accession>A0ABP8NST0</accession>
<evidence type="ECO:0000256" key="2">
    <source>
        <dbReference type="ARBA" id="ARBA00022705"/>
    </source>
</evidence>
<proteinExistence type="inferred from homology"/>
<dbReference type="CDD" id="cd06571">
    <property type="entry name" value="Bac_DnaA_C"/>
    <property type="match status" value="1"/>
</dbReference>
<sequence>MSAPHGCIDDKVVVETFKEALKERIGADRFRMWFTHGVAFAVQATPAPKAAGGENAAENSQHAEAREQSLAQPSLGSPAFDSAAFDSAALPSRLDSGPRLVVLVSGQFALDRLRQNFLQQIRAAAAQACGSTLAVAIELGRPEPTQVELPLESDDSEDSGSSTSAAAVTPQTLTSVSMGALSSGTVSTGAAPVGTGSVASAPMAQPSAAATERASSPARARGTQSPARRARDTHGSPQRKRSSAQPLSSLIAAGSVRSPKPKKSRPVDDGSQPPLPIFEPTGTAAPDATTSPAVHAGSSNGKPALPRDAMTLSSFVAGTSNQLAHTAVMMACQSPGSATPLFLYGPSGIGKTHLVNAIADQFRRRHRMRTVVQLSGEKFTNDFCKSVGTTGLPAFRKRYREVDALLIDGVQFLSAKSATLREMLYTVEALIEAGRPIVFTANQAPSEIEGLSRELSGRMASGLVCPMHSLDSTTRETVLRRLVQQRCSIQWPDEMITEVNAQLAGDGRVLSGMVNLVATLQKMFGRMATMDEIRQFGGNLLRVGQASVTLSTIERTVCEAFKVPLEDLRGSSQARAVCEPRMLAMYLSRQLTSSAYAEIANHFGGRSHSTAIAAEKNVKKWLESGKAIGRGPTSVSAREAIDRIENQLRTA</sequence>
<keyword evidence="4 7" id="KW-0067">ATP-binding</keyword>
<evidence type="ECO:0000259" key="11">
    <source>
        <dbReference type="SMART" id="SM00760"/>
    </source>
</evidence>
<feature type="domain" description="Chromosomal replication initiator DnaA C-terminal" evidence="11">
    <location>
        <begin position="549"/>
        <end position="618"/>
    </location>
</feature>
<evidence type="ECO:0000313" key="13">
    <source>
        <dbReference type="Proteomes" id="UP001500840"/>
    </source>
</evidence>
<dbReference type="Pfam" id="PF08299">
    <property type="entry name" value="Bac_DnaA_C"/>
    <property type="match status" value="1"/>
</dbReference>
<evidence type="ECO:0000256" key="7">
    <source>
        <dbReference type="RuleBase" id="RU000577"/>
    </source>
</evidence>
<dbReference type="EMBL" id="BAABGA010000120">
    <property type="protein sequence ID" value="GAA4472480.1"/>
    <property type="molecule type" value="Genomic_DNA"/>
</dbReference>
<evidence type="ECO:0000256" key="9">
    <source>
        <dbReference type="SAM" id="MobiDB-lite"/>
    </source>
</evidence>
<dbReference type="Gene3D" id="1.10.1750.10">
    <property type="match status" value="1"/>
</dbReference>
<dbReference type="CDD" id="cd00009">
    <property type="entry name" value="AAA"/>
    <property type="match status" value="1"/>
</dbReference>
<dbReference type="SMART" id="SM00760">
    <property type="entry name" value="Bac_DnaA_C"/>
    <property type="match status" value="1"/>
</dbReference>
<keyword evidence="5" id="KW-0446">Lipid-binding</keyword>
<dbReference type="SUPFAM" id="SSF48295">
    <property type="entry name" value="TrpR-like"/>
    <property type="match status" value="1"/>
</dbReference>
<comment type="similarity">
    <text evidence="8">Belongs to the DnaA family.</text>
</comment>
<keyword evidence="13" id="KW-1185">Reference proteome</keyword>
<dbReference type="InterPro" id="IPR020591">
    <property type="entry name" value="Chromosome_initiator_DnaA-like"/>
</dbReference>
<dbReference type="InterPro" id="IPR038454">
    <property type="entry name" value="DnaA_N_sf"/>
</dbReference>
<evidence type="ECO:0000256" key="1">
    <source>
        <dbReference type="ARBA" id="ARBA00022490"/>
    </source>
</evidence>
<evidence type="ECO:0000256" key="5">
    <source>
        <dbReference type="ARBA" id="ARBA00023121"/>
    </source>
</evidence>
<comment type="caution">
    <text evidence="12">The sequence shown here is derived from an EMBL/GenBank/DDBJ whole genome shotgun (WGS) entry which is preliminary data.</text>
</comment>
<feature type="domain" description="AAA+ ATPase" evidence="10">
    <location>
        <begin position="337"/>
        <end position="465"/>
    </location>
</feature>
<keyword evidence="2 7" id="KW-0235">DNA replication</keyword>
<dbReference type="PANTHER" id="PTHR30050:SF2">
    <property type="entry name" value="CHROMOSOMAL REPLICATION INITIATOR PROTEIN DNAA"/>
    <property type="match status" value="1"/>
</dbReference>
<reference evidence="13" key="1">
    <citation type="journal article" date="2019" name="Int. J. Syst. Evol. Microbiol.">
        <title>The Global Catalogue of Microorganisms (GCM) 10K type strain sequencing project: providing services to taxonomists for standard genome sequencing and annotation.</title>
        <authorList>
            <consortium name="The Broad Institute Genomics Platform"/>
            <consortium name="The Broad Institute Genome Sequencing Center for Infectious Disease"/>
            <person name="Wu L."/>
            <person name="Ma J."/>
        </authorList>
    </citation>
    <scope>NUCLEOTIDE SEQUENCE [LARGE SCALE GENOMIC DNA]</scope>
    <source>
        <strain evidence="13">JCM 17759</strain>
    </source>
</reference>
<name>A0ABP8NST0_9BACT</name>
<dbReference type="SMART" id="SM00382">
    <property type="entry name" value="AAA"/>
    <property type="match status" value="1"/>
</dbReference>
<dbReference type="PANTHER" id="PTHR30050">
    <property type="entry name" value="CHROMOSOMAL REPLICATION INITIATOR PROTEIN DNAA"/>
    <property type="match status" value="1"/>
</dbReference>
<comment type="function">
    <text evidence="7">Plays an essential role in the initiation and regulation of chromosomal replication. ATP-DnaA binds to the origin of replication (oriC) to initiate formation of the DNA replication initiation complex once per cell cycle. Binds the DnaA box (a 9 base pair repeat at the origin) and separates the double-stranded (ds)DNA. Forms a right-handed helical filament on oriC DNA; dsDNA binds to the exterior of the filament while single-stranded (ss)DNA is stabiized in the filament's interior. The ATP-DnaA-oriC complex binds and stabilizes one strand of the AT-rich DNA unwinding element (DUE), permitting loading of DNA polymerase. After initiation quickly degrades to an ADP-DnaA complex that is not apt for DNA replication. Binds acidic phospholipids.</text>
</comment>
<gene>
    <name evidence="12" type="ORF">GCM10023156_69040</name>
</gene>
<dbReference type="RefSeq" id="WP_345328316.1">
    <property type="nucleotide sequence ID" value="NZ_BAABGA010000120.1"/>
</dbReference>
<feature type="compositionally biased region" description="Polar residues" evidence="9">
    <location>
        <begin position="288"/>
        <end position="301"/>
    </location>
</feature>
<dbReference type="InterPro" id="IPR013317">
    <property type="entry name" value="DnaA_dom"/>
</dbReference>
<keyword evidence="1" id="KW-0963">Cytoplasm</keyword>
<evidence type="ECO:0000256" key="4">
    <source>
        <dbReference type="ARBA" id="ARBA00022840"/>
    </source>
</evidence>
<evidence type="ECO:0000313" key="12">
    <source>
        <dbReference type="EMBL" id="GAA4472480.1"/>
    </source>
</evidence>
<organism evidence="12 13">
    <name type="scientific">Novipirellula rosea</name>
    <dbReference type="NCBI Taxonomy" id="1031540"/>
    <lineage>
        <taxon>Bacteria</taxon>
        <taxon>Pseudomonadati</taxon>
        <taxon>Planctomycetota</taxon>
        <taxon>Planctomycetia</taxon>
        <taxon>Pirellulales</taxon>
        <taxon>Pirellulaceae</taxon>
        <taxon>Novipirellula</taxon>
    </lineage>
</organism>
<feature type="region of interest" description="Disordered" evidence="9">
    <location>
        <begin position="197"/>
        <end position="306"/>
    </location>
</feature>
<feature type="compositionally biased region" description="Low complexity" evidence="9">
    <location>
        <begin position="199"/>
        <end position="210"/>
    </location>
</feature>
<dbReference type="Pfam" id="PF00308">
    <property type="entry name" value="Bac_DnaA"/>
    <property type="match status" value="1"/>
</dbReference>
<dbReference type="SUPFAM" id="SSF52540">
    <property type="entry name" value="P-loop containing nucleoside triphosphate hydrolases"/>
    <property type="match status" value="1"/>
</dbReference>
<dbReference type="InterPro" id="IPR027417">
    <property type="entry name" value="P-loop_NTPase"/>
</dbReference>
<dbReference type="InterPro" id="IPR013159">
    <property type="entry name" value="DnaA_C"/>
</dbReference>
<evidence type="ECO:0000256" key="3">
    <source>
        <dbReference type="ARBA" id="ARBA00022741"/>
    </source>
</evidence>
<keyword evidence="6 7" id="KW-0238">DNA-binding</keyword>
<dbReference type="InterPro" id="IPR003593">
    <property type="entry name" value="AAA+_ATPase"/>
</dbReference>
<dbReference type="PRINTS" id="PR00051">
    <property type="entry name" value="DNAA"/>
</dbReference>
<dbReference type="Proteomes" id="UP001500840">
    <property type="component" value="Unassembled WGS sequence"/>
</dbReference>
<keyword evidence="3 7" id="KW-0547">Nucleotide-binding</keyword>
<dbReference type="InterPro" id="IPR010921">
    <property type="entry name" value="Trp_repressor/repl_initiator"/>
</dbReference>
<dbReference type="Gene3D" id="3.30.300.180">
    <property type="match status" value="1"/>
</dbReference>
<evidence type="ECO:0000256" key="6">
    <source>
        <dbReference type="ARBA" id="ARBA00023125"/>
    </source>
</evidence>
<evidence type="ECO:0000256" key="8">
    <source>
        <dbReference type="RuleBase" id="RU004227"/>
    </source>
</evidence>
<protein>
    <recommendedName>
        <fullName evidence="7">Chromosomal replication initiator protein DnaA</fullName>
    </recommendedName>
</protein>
<feature type="region of interest" description="Disordered" evidence="9">
    <location>
        <begin position="147"/>
        <end position="170"/>
    </location>
</feature>
<feature type="region of interest" description="Disordered" evidence="9">
    <location>
        <begin position="49"/>
        <end position="76"/>
    </location>
</feature>
<evidence type="ECO:0000259" key="10">
    <source>
        <dbReference type="SMART" id="SM00382"/>
    </source>
</evidence>
<dbReference type="Gene3D" id="3.40.50.300">
    <property type="entry name" value="P-loop containing nucleotide triphosphate hydrolases"/>
    <property type="match status" value="1"/>
</dbReference>